<sequence length="935" mass="104242">MRSRPVTAIGSRVQLDARSPPQVVDMGARTSPIYSDSLDYANRWRIPHAEPPSHSDLKSCSTRREISSPCDDLPYSNVFGSSDSLDYANRWRIPYAEPPSHSDLKSCSTRREISSPCRRYGCPNIADIRLPRLRESLAEPTCGPAQSQRSEVVFNSTRDLLPRSWIWVPEHRRYSHPVRFIPTPSAKELGINFRTGIGIAYVTTIRNRHPETVDEALHSEIAILGDALPYSKVFGSSDSLDYANRWRIPHAEPPSHSDRKSCSTRRKISSPRRGYGCPNIVDIVTPCDSLDYGNRWRSPNAEPPSHSDRKSCSTRREISSPGRGYGCPNIADIVTPSEALDGPLCLSSDSLDYANHWRIPHAEPPSHSDRKSCSTRREISSPHRGYGCPNIADILTPSEALDSPLCLSSDFLDYANRWRSPHAEPLRHSDRKSCSTRCEISSPGHNNTQLNWSSFTPEGNNTLDTTRSSFTPEGKNTLDTTRSSFTPEGNNTKRESLAEPTRGAAQSQRSEVVFNSTRDLLPRSWIWVPEHRRYSHPLQFIPTPSAKELGITFRTGIGIAYVTTIRNRHSETVDKALVSQNSVAGPKFPPGVSDSLDYANHWRSPHAEPPSHSDRKSCSTRREISSPGCGYGCPNIAATVTPSAKELDRTFRTGIGIAYVTTIRNRHSETVDEVLRKELDITFRTGIGIAYVTTIPKHSEMVDKAMVSRNSVPGTKFPPERVSDSLDYANRWWNPHAEPHSHSDRKSCSTRLEISSPSRGYGCPNIADINRHSETVDKALVLWNSIPGPKFHPLERVSDSLDYANRWRSPHAEPSNHKDQKSCSTRREISSPGRGYGIAYVTTIRNRHSETVDKALVSRNSVPGPKLSSERPTIAPIPRFFGSSDSLDYANRWWSPHAEPPSHSDRKSCSTRLEISSPGRGYGCPNIGDIVTPSG</sequence>
<feature type="compositionally biased region" description="Basic and acidic residues" evidence="1">
    <location>
        <begin position="605"/>
        <end position="624"/>
    </location>
</feature>
<feature type="compositionally biased region" description="Basic and acidic residues" evidence="1">
    <location>
        <begin position="810"/>
        <end position="829"/>
    </location>
</feature>
<evidence type="ECO:0000313" key="2">
    <source>
        <dbReference type="EMBL" id="MQL81754.1"/>
    </source>
</evidence>
<protein>
    <submittedName>
        <fullName evidence="2">Uncharacterized protein</fullName>
    </submittedName>
</protein>
<feature type="region of interest" description="Disordered" evidence="1">
    <location>
        <begin position="359"/>
        <end position="378"/>
    </location>
</feature>
<feature type="compositionally biased region" description="Basic and acidic residues" evidence="1">
    <location>
        <begin position="305"/>
        <end position="318"/>
    </location>
</feature>
<feature type="region of interest" description="Disordered" evidence="1">
    <location>
        <begin position="249"/>
        <end position="273"/>
    </location>
</feature>
<dbReference type="EMBL" id="NMUH01000586">
    <property type="protein sequence ID" value="MQL81754.1"/>
    <property type="molecule type" value="Genomic_DNA"/>
</dbReference>
<gene>
    <name evidence="2" type="ORF">Taro_014225</name>
</gene>
<keyword evidence="3" id="KW-1185">Reference proteome</keyword>
<evidence type="ECO:0000313" key="3">
    <source>
        <dbReference type="Proteomes" id="UP000652761"/>
    </source>
</evidence>
<feature type="region of interest" description="Disordered" evidence="1">
    <location>
        <begin position="445"/>
        <end position="511"/>
    </location>
</feature>
<accession>A0A843UIE1</accession>
<dbReference type="Proteomes" id="UP000652761">
    <property type="component" value="Unassembled WGS sequence"/>
</dbReference>
<feature type="region of interest" description="Disordered" evidence="1">
    <location>
        <begin position="808"/>
        <end position="831"/>
    </location>
</feature>
<name>A0A843UIE1_COLES</name>
<evidence type="ECO:0000256" key="1">
    <source>
        <dbReference type="SAM" id="MobiDB-lite"/>
    </source>
</evidence>
<dbReference type="AlphaFoldDB" id="A0A843UIE1"/>
<feature type="compositionally biased region" description="Polar residues" evidence="1">
    <location>
        <begin position="445"/>
        <end position="471"/>
    </location>
</feature>
<feature type="region of interest" description="Disordered" evidence="1">
    <location>
        <begin position="897"/>
        <end position="935"/>
    </location>
</feature>
<organism evidence="2 3">
    <name type="scientific">Colocasia esculenta</name>
    <name type="common">Wild taro</name>
    <name type="synonym">Arum esculentum</name>
    <dbReference type="NCBI Taxonomy" id="4460"/>
    <lineage>
        <taxon>Eukaryota</taxon>
        <taxon>Viridiplantae</taxon>
        <taxon>Streptophyta</taxon>
        <taxon>Embryophyta</taxon>
        <taxon>Tracheophyta</taxon>
        <taxon>Spermatophyta</taxon>
        <taxon>Magnoliopsida</taxon>
        <taxon>Liliopsida</taxon>
        <taxon>Araceae</taxon>
        <taxon>Aroideae</taxon>
        <taxon>Colocasieae</taxon>
        <taxon>Colocasia</taxon>
    </lineage>
</organism>
<reference evidence="2" key="1">
    <citation type="submission" date="2017-07" db="EMBL/GenBank/DDBJ databases">
        <title>Taro Niue Genome Assembly and Annotation.</title>
        <authorList>
            <person name="Atibalentja N."/>
            <person name="Keating K."/>
            <person name="Fields C.J."/>
        </authorList>
    </citation>
    <scope>NUCLEOTIDE SEQUENCE</scope>
    <source>
        <strain evidence="2">Niue_2</strain>
        <tissue evidence="2">Leaf</tissue>
    </source>
</reference>
<feature type="region of interest" description="Disordered" evidence="1">
    <location>
        <begin position="599"/>
        <end position="626"/>
    </location>
</feature>
<comment type="caution">
    <text evidence="2">The sequence shown here is derived from an EMBL/GenBank/DDBJ whole genome shotgun (WGS) entry which is preliminary data.</text>
</comment>
<feature type="compositionally biased region" description="Basic and acidic residues" evidence="1">
    <location>
        <begin position="360"/>
        <end position="378"/>
    </location>
</feature>
<feature type="compositionally biased region" description="Polar residues" evidence="1">
    <location>
        <begin position="477"/>
        <end position="490"/>
    </location>
</feature>
<proteinExistence type="predicted"/>
<feature type="compositionally biased region" description="Basic and acidic residues" evidence="1">
    <location>
        <begin position="249"/>
        <end position="261"/>
    </location>
</feature>
<feature type="region of interest" description="Disordered" evidence="1">
    <location>
        <begin position="295"/>
        <end position="323"/>
    </location>
</feature>